<dbReference type="Proteomes" id="UP000735541">
    <property type="component" value="Unassembled WGS sequence"/>
</dbReference>
<comment type="caution">
    <text evidence="1">The sequence shown here is derived from an EMBL/GenBank/DDBJ whole genome shotgun (WGS) entry which is preliminary data.</text>
</comment>
<evidence type="ECO:0000313" key="1">
    <source>
        <dbReference type="EMBL" id="MBV7672781.1"/>
    </source>
</evidence>
<evidence type="ECO:0000313" key="2">
    <source>
        <dbReference type="Proteomes" id="UP000735541"/>
    </source>
</evidence>
<name>A0ABS6TWZ3_STRHA</name>
<gene>
    <name evidence="1" type="ORF">STHAL_25380</name>
</gene>
<dbReference type="EMBL" id="JAHUVW010000001">
    <property type="protein sequence ID" value="MBV7672781.1"/>
    <property type="molecule type" value="Genomic_DNA"/>
</dbReference>
<proteinExistence type="predicted"/>
<protein>
    <submittedName>
        <fullName evidence="1">Uncharacterized protein</fullName>
    </submittedName>
</protein>
<sequence>MGGCVWIYPEREAERIAAPTVNMRATATLSGFGDFAPVPDWHHRGPAAYIEADHFSIIEDQAAEAAARLRR</sequence>
<dbReference type="RefSeq" id="WP_228871723.1">
    <property type="nucleotide sequence ID" value="NZ_JAHUVW010000001.1"/>
</dbReference>
<reference evidence="1 2" key="1">
    <citation type="submission" date="2021-07" db="EMBL/GenBank/DDBJ databases">
        <title>Sequencing Streptomyces halstedii LGO-A4 genome an citrus endophytic actinomycete.</title>
        <authorList>
            <person name="Samborskyy M."/>
            <person name="Scott N."/>
            <person name="Deglau R."/>
            <person name="Dickens S."/>
            <person name="Oliveira L.G."/>
        </authorList>
    </citation>
    <scope>NUCLEOTIDE SEQUENCE [LARGE SCALE GENOMIC DNA]</scope>
    <source>
        <strain evidence="1 2">LGO-A4</strain>
    </source>
</reference>
<organism evidence="1 2">
    <name type="scientific">Streptomyces halstedii</name>
    <dbReference type="NCBI Taxonomy" id="1944"/>
    <lineage>
        <taxon>Bacteria</taxon>
        <taxon>Bacillati</taxon>
        <taxon>Actinomycetota</taxon>
        <taxon>Actinomycetes</taxon>
        <taxon>Kitasatosporales</taxon>
        <taxon>Streptomycetaceae</taxon>
        <taxon>Streptomyces</taxon>
    </lineage>
</organism>
<keyword evidence="2" id="KW-1185">Reference proteome</keyword>
<accession>A0ABS6TWZ3</accession>